<reference evidence="6" key="1">
    <citation type="submission" date="2014-04" db="EMBL/GenBank/DDBJ databases">
        <title>Evolutionary Origins and Diversification of the Mycorrhizal Mutualists.</title>
        <authorList>
            <consortium name="DOE Joint Genome Institute"/>
            <consortium name="Mycorrhizal Genomics Consortium"/>
            <person name="Kohler A."/>
            <person name="Kuo A."/>
            <person name="Nagy L.G."/>
            <person name="Floudas D."/>
            <person name="Copeland A."/>
            <person name="Barry K.W."/>
            <person name="Cichocki N."/>
            <person name="Veneault-Fourrey C."/>
            <person name="LaButti K."/>
            <person name="Lindquist E.A."/>
            <person name="Lipzen A."/>
            <person name="Lundell T."/>
            <person name="Morin E."/>
            <person name="Murat C."/>
            <person name="Riley R."/>
            <person name="Ohm R."/>
            <person name="Sun H."/>
            <person name="Tunlid A."/>
            <person name="Henrissat B."/>
            <person name="Grigoriev I.V."/>
            <person name="Hibbett D.S."/>
            <person name="Martin F."/>
        </authorList>
    </citation>
    <scope>NUCLEOTIDE SEQUENCE [LARGE SCALE GENOMIC DNA]</scope>
    <source>
        <strain evidence="6">FD-334 SS-4</strain>
    </source>
</reference>
<feature type="compositionally biased region" description="Polar residues" evidence="3">
    <location>
        <begin position="14"/>
        <end position="34"/>
    </location>
</feature>
<keyword evidence="6" id="KW-1185">Reference proteome</keyword>
<feature type="region of interest" description="Disordered" evidence="3">
    <location>
        <begin position="484"/>
        <end position="507"/>
    </location>
</feature>
<dbReference type="EMBL" id="KN817571">
    <property type="protein sequence ID" value="KJA20081.1"/>
    <property type="molecule type" value="Genomic_DNA"/>
</dbReference>
<comment type="similarity">
    <text evidence="1">Belongs to the CDC6/cdc18 family.</text>
</comment>
<dbReference type="Proteomes" id="UP000054270">
    <property type="component" value="Unassembled WGS sequence"/>
</dbReference>
<evidence type="ECO:0000256" key="2">
    <source>
        <dbReference type="ARBA" id="ARBA00022705"/>
    </source>
</evidence>
<dbReference type="PANTHER" id="PTHR10763:SF26">
    <property type="entry name" value="CELL DIVISION CONTROL PROTEIN 6 HOMOLOG"/>
    <property type="match status" value="1"/>
</dbReference>
<dbReference type="OMA" id="LFEWSLH"/>
<dbReference type="AlphaFoldDB" id="A0A0D2NU45"/>
<dbReference type="PANTHER" id="PTHR10763">
    <property type="entry name" value="CELL DIVISION CONTROL PROTEIN 6-RELATED"/>
    <property type="match status" value="1"/>
</dbReference>
<dbReference type="Gene3D" id="1.10.8.60">
    <property type="match status" value="1"/>
</dbReference>
<dbReference type="Pfam" id="PF13401">
    <property type="entry name" value="AAA_22"/>
    <property type="match status" value="1"/>
</dbReference>
<organism evidence="5 6">
    <name type="scientific">Hypholoma sublateritium (strain FD-334 SS-4)</name>
    <dbReference type="NCBI Taxonomy" id="945553"/>
    <lineage>
        <taxon>Eukaryota</taxon>
        <taxon>Fungi</taxon>
        <taxon>Dikarya</taxon>
        <taxon>Basidiomycota</taxon>
        <taxon>Agaricomycotina</taxon>
        <taxon>Agaricomycetes</taxon>
        <taxon>Agaricomycetidae</taxon>
        <taxon>Agaricales</taxon>
        <taxon>Agaricineae</taxon>
        <taxon>Strophariaceae</taxon>
        <taxon>Hypholoma</taxon>
    </lineage>
</organism>
<dbReference type="GO" id="GO:0006270">
    <property type="term" value="P:DNA replication initiation"/>
    <property type="evidence" value="ECO:0007669"/>
    <property type="project" value="TreeGrafter"/>
</dbReference>
<dbReference type="SMART" id="SM00382">
    <property type="entry name" value="AAA"/>
    <property type="match status" value="1"/>
</dbReference>
<dbReference type="InterPro" id="IPR027417">
    <property type="entry name" value="P-loop_NTPase"/>
</dbReference>
<sequence>MLTRSSVLGKRGHQVSSVPASSVESCEQLQTPDGTPNPKRARTTTSVEDGDANKENIPPFRLGSGTVPSTPRSARAMRRHATSAEVVTPTRTRPAPRRTVSASSLIPATPATEKSELTVLTPPPTPPAILLPLHVRIRALLRSTCNNAQINISGRETERASILDFIAPFIEDAIVTEEGCSSLFISGSPGTGKTALVNAIIREISAAKETDVKVISINCMALKSVDALWERMIEELPVGSKQKTTSKKAKGREMVQSTLKSLKIKCILILDELDHIASTPQALSSIFTLTESVPTALRLLAIANTHTLTSSSCNALSPSSNVQTIHFAPYTPAQLQSILQARLNTLCEGDTSAQTTADIKKVLPPPTLMLLTKKIAALTGDVRSLFEVLRGAIDLAITVDNVSDEALLSSSVASTTPKHVLAALKAYTPSVPSATSATTSTTSAAGPSNSETVAKIHNLGLQARLVLLAILLASKRLETGLSLTSSLSSSPRKASASPMKRTTSLPIAPVSKSGMGIETGVLHTYYTTVLGRSEMGLFEPVSRSEFGDLMGILEGVGIVSLSSSLSPSSSPSGKGRKPFGRSASFGTGLGKSGAGAVGEVRLVEGMWGDEVLRGLGVTNTAELSVDAREEEVRGIWHREQSRLARDVKASVARTSDIDTFTGAFQD</sequence>
<dbReference type="SUPFAM" id="SSF52540">
    <property type="entry name" value="P-loop containing nucleoside triphosphate hydrolases"/>
    <property type="match status" value="1"/>
</dbReference>
<keyword evidence="2" id="KW-0235">DNA replication</keyword>
<dbReference type="InterPro" id="IPR003593">
    <property type="entry name" value="AAA+_ATPase"/>
</dbReference>
<dbReference type="InterPro" id="IPR049945">
    <property type="entry name" value="AAA_22"/>
</dbReference>
<proteinExistence type="inferred from homology"/>
<accession>A0A0D2NU45</accession>
<feature type="domain" description="AAA+ ATPase" evidence="4">
    <location>
        <begin position="179"/>
        <end position="394"/>
    </location>
</feature>
<protein>
    <recommendedName>
        <fullName evidence="4">AAA+ ATPase domain-containing protein</fullName>
    </recommendedName>
</protein>
<evidence type="ECO:0000313" key="6">
    <source>
        <dbReference type="Proteomes" id="UP000054270"/>
    </source>
</evidence>
<name>A0A0D2NU45_HYPSF</name>
<dbReference type="GO" id="GO:0003688">
    <property type="term" value="F:DNA replication origin binding"/>
    <property type="evidence" value="ECO:0007669"/>
    <property type="project" value="TreeGrafter"/>
</dbReference>
<gene>
    <name evidence="5" type="ORF">HYPSUDRAFT_189310</name>
</gene>
<dbReference type="GO" id="GO:0016887">
    <property type="term" value="F:ATP hydrolysis activity"/>
    <property type="evidence" value="ECO:0007669"/>
    <property type="project" value="InterPro"/>
</dbReference>
<dbReference type="OrthoDB" id="1926878at2759"/>
<dbReference type="GO" id="GO:0005634">
    <property type="term" value="C:nucleus"/>
    <property type="evidence" value="ECO:0007669"/>
    <property type="project" value="TreeGrafter"/>
</dbReference>
<evidence type="ECO:0000256" key="3">
    <source>
        <dbReference type="SAM" id="MobiDB-lite"/>
    </source>
</evidence>
<dbReference type="Gene3D" id="3.40.50.300">
    <property type="entry name" value="P-loop containing nucleotide triphosphate hydrolases"/>
    <property type="match status" value="1"/>
</dbReference>
<dbReference type="CDD" id="cd00009">
    <property type="entry name" value="AAA"/>
    <property type="match status" value="1"/>
</dbReference>
<dbReference type="STRING" id="945553.A0A0D2NU45"/>
<dbReference type="InterPro" id="IPR050311">
    <property type="entry name" value="ORC1/CDC6"/>
</dbReference>
<feature type="region of interest" description="Disordered" evidence="3">
    <location>
        <begin position="564"/>
        <end position="585"/>
    </location>
</feature>
<evidence type="ECO:0000259" key="4">
    <source>
        <dbReference type="SMART" id="SM00382"/>
    </source>
</evidence>
<evidence type="ECO:0000256" key="1">
    <source>
        <dbReference type="ARBA" id="ARBA00006184"/>
    </source>
</evidence>
<dbReference type="GO" id="GO:0033314">
    <property type="term" value="P:mitotic DNA replication checkpoint signaling"/>
    <property type="evidence" value="ECO:0007669"/>
    <property type="project" value="TreeGrafter"/>
</dbReference>
<evidence type="ECO:0000313" key="5">
    <source>
        <dbReference type="EMBL" id="KJA20081.1"/>
    </source>
</evidence>
<feature type="region of interest" description="Disordered" evidence="3">
    <location>
        <begin position="1"/>
        <end position="102"/>
    </location>
</feature>
<feature type="compositionally biased region" description="Low complexity" evidence="3">
    <location>
        <begin position="86"/>
        <end position="100"/>
    </location>
</feature>